<keyword evidence="1" id="KW-0732">Signal</keyword>
<dbReference type="STRING" id="429728.SAMN05216456_3495"/>
<reference evidence="2 3" key="1">
    <citation type="submission" date="2016-10" db="EMBL/GenBank/DDBJ databases">
        <authorList>
            <person name="de Groot N.N."/>
        </authorList>
    </citation>
    <scope>NUCLEOTIDE SEQUENCE [LARGE SCALE GENOMIC DNA]</scope>
    <source>
        <strain evidence="2 3">IPL20</strain>
    </source>
</reference>
<sequence length="295" mass="31105">MKPLLSLFLLALSAGAASAAQIVHQLPRPDGTLIHYTLDAPAGESAGLLVLAQGSGCEPGAKSGNLATVRAAFPNHTALIVEKIGVSSGGAIDEGYSDCPQEFLSSYTLSQRVEDYEIVLTHIHLTTPQHEVILFGGSEGGLAMEALAARIHPAAAILLSGSVGGTFGEMVLSSVPREGQASVRAGFEAARANPDNTMLSGHTHHFWADILDHRSSDYLSATDTPFLLIYGGRDTAAGQPVRTLIDRFAEQGRCNLTYLEFSGLDHGMVDPNGRSYMANVAQLAASWSEHPIPSC</sequence>
<evidence type="ECO:0000256" key="1">
    <source>
        <dbReference type="SAM" id="SignalP"/>
    </source>
</evidence>
<feature type="signal peptide" evidence="1">
    <location>
        <begin position="1"/>
        <end position="19"/>
    </location>
</feature>
<proteinExistence type="predicted"/>
<dbReference type="PANTHER" id="PTHR43265">
    <property type="entry name" value="ESTERASE ESTD"/>
    <property type="match status" value="1"/>
</dbReference>
<gene>
    <name evidence="2" type="ORF">SAMN05216456_3495</name>
</gene>
<dbReference type="GO" id="GO:0052689">
    <property type="term" value="F:carboxylic ester hydrolase activity"/>
    <property type="evidence" value="ECO:0007669"/>
    <property type="project" value="TreeGrafter"/>
</dbReference>
<protein>
    <submittedName>
        <fullName evidence="2">Lysophospholipase, alpha-beta hydrolase superfamily</fullName>
    </submittedName>
</protein>
<evidence type="ECO:0000313" key="3">
    <source>
        <dbReference type="Proteomes" id="UP000199074"/>
    </source>
</evidence>
<dbReference type="OrthoDB" id="7595824at2"/>
<accession>A0A1I7NV81</accession>
<dbReference type="PANTHER" id="PTHR43265:SF1">
    <property type="entry name" value="ESTERASE ESTD"/>
    <property type="match status" value="1"/>
</dbReference>
<keyword evidence="3" id="KW-1185">Reference proteome</keyword>
<dbReference type="EMBL" id="FPCK01000004">
    <property type="protein sequence ID" value="SFV38554.1"/>
    <property type="molecule type" value="Genomic_DNA"/>
</dbReference>
<dbReference type="AlphaFoldDB" id="A0A1I7NV81"/>
<dbReference type="SUPFAM" id="SSF53474">
    <property type="entry name" value="alpha/beta-Hydrolases"/>
    <property type="match status" value="1"/>
</dbReference>
<evidence type="ECO:0000313" key="2">
    <source>
        <dbReference type="EMBL" id="SFV38554.1"/>
    </source>
</evidence>
<dbReference type="InterPro" id="IPR053145">
    <property type="entry name" value="AB_hydrolase_Est10"/>
</dbReference>
<keyword evidence="2" id="KW-0378">Hydrolase</keyword>
<dbReference type="Proteomes" id="UP000199074">
    <property type="component" value="Unassembled WGS sequence"/>
</dbReference>
<organism evidence="2 3">
    <name type="scientific">Devosia crocina</name>
    <dbReference type="NCBI Taxonomy" id="429728"/>
    <lineage>
        <taxon>Bacteria</taxon>
        <taxon>Pseudomonadati</taxon>
        <taxon>Pseudomonadota</taxon>
        <taxon>Alphaproteobacteria</taxon>
        <taxon>Hyphomicrobiales</taxon>
        <taxon>Devosiaceae</taxon>
        <taxon>Devosia</taxon>
    </lineage>
</organism>
<dbReference type="Gene3D" id="3.40.50.1820">
    <property type="entry name" value="alpha/beta hydrolase"/>
    <property type="match status" value="1"/>
</dbReference>
<name>A0A1I7NV81_9HYPH</name>
<dbReference type="RefSeq" id="WP_139232624.1">
    <property type="nucleotide sequence ID" value="NZ_FPCK01000004.1"/>
</dbReference>
<feature type="chain" id="PRO_5011711537" evidence="1">
    <location>
        <begin position="20"/>
        <end position="295"/>
    </location>
</feature>
<dbReference type="InterPro" id="IPR029058">
    <property type="entry name" value="AB_hydrolase_fold"/>
</dbReference>